<dbReference type="PROSITE" id="PS50104">
    <property type="entry name" value="TIR"/>
    <property type="match status" value="1"/>
</dbReference>
<dbReference type="SUPFAM" id="SSF52200">
    <property type="entry name" value="Toll/Interleukin receptor TIR domain"/>
    <property type="match status" value="1"/>
</dbReference>
<evidence type="ECO:0000256" key="3">
    <source>
        <dbReference type="ARBA" id="ARBA00022821"/>
    </source>
</evidence>
<dbReference type="InterPro" id="IPR032675">
    <property type="entry name" value="LRR_dom_sf"/>
</dbReference>
<dbReference type="InterPro" id="IPR035897">
    <property type="entry name" value="Toll_tir_struct_dom_sf"/>
</dbReference>
<keyword evidence="3" id="KW-0611">Plant defense</keyword>
<dbReference type="SUPFAM" id="SSF46785">
    <property type="entry name" value="Winged helix' DNA-binding domain"/>
    <property type="match status" value="1"/>
</dbReference>
<dbReference type="GO" id="GO:0006952">
    <property type="term" value="P:defense response"/>
    <property type="evidence" value="ECO:0007669"/>
    <property type="project" value="UniProtKB-KW"/>
</dbReference>
<evidence type="ECO:0000256" key="4">
    <source>
        <dbReference type="ARBA" id="ARBA00023027"/>
    </source>
</evidence>
<dbReference type="AlphaFoldDB" id="A0ABD3KMM9"/>
<protein>
    <recommendedName>
        <fullName evidence="6">TIR domain-containing protein</fullName>
    </recommendedName>
</protein>
<dbReference type="InterPro" id="IPR002182">
    <property type="entry name" value="NB-ARC"/>
</dbReference>
<dbReference type="Gene3D" id="3.80.10.10">
    <property type="entry name" value="Ribonuclease Inhibitor"/>
    <property type="match status" value="1"/>
</dbReference>
<evidence type="ECO:0000313" key="7">
    <source>
        <dbReference type="EMBL" id="KAL3740259.1"/>
    </source>
</evidence>
<dbReference type="InterPro" id="IPR058192">
    <property type="entry name" value="WHD_ROQ1-like"/>
</dbReference>
<dbReference type="SUPFAM" id="SSF52540">
    <property type="entry name" value="P-loop containing nucleoside triphosphate hydrolases"/>
    <property type="match status" value="1"/>
</dbReference>
<dbReference type="SMART" id="SM00255">
    <property type="entry name" value="TIR"/>
    <property type="match status" value="1"/>
</dbReference>
<evidence type="ECO:0000256" key="5">
    <source>
        <dbReference type="SAM" id="MobiDB-lite"/>
    </source>
</evidence>
<sequence length="1253" mass="142924">MHRPIKTSAGRNAEDVDGGAAGSMIAPTETKTVASNSLIASTGSCYEVFLSFRGPDTRKGFTDHLYHGLLNAGIYAFRDDDKLYKGENIRPELLAAIRNSKILIPILSMTYGTSSWCLDELIQIMDCKNNKGHIVLPIFYKVKPADVGHQTGSFGDAFHERERRLLERRFNPTILEKWKQALLEISKLKGYEADGYEAELVKSVVQKVLSELKKRFELVISENLVGIDSHVNKVMEFVDNKSDATLFVGIHGMGGIGKTTLAKTIYNKLSNQFEHRSFIADIRESWKRNGVHYLQNQLIDDIFNQENEVCNADAGTKFISSMFKSKKVLILLDDVDDVVQLKSLAGNCDWFSFGSKIIITTRNKRVLEEARVDHDYEHKEMDENQSLILFSKHAFRRDSPPREFEDLTHEVVSIAGGLPLSLEVFGSLLCGKESRQWKDTIKKLKKVPPMKVQEKLRISYEALDYRQKQIFLDIACFFVGVDKRIPSYMWDACDFFPEEGIEVLIFMSLIKVGSNHTFIMHDQLRDLGREIVREENQWKPWCRSRLWDYEEVQKVLKESKGTGKIEGINLSKGNSEGLGKIARRDGRIYAEKQFKNLTSLKFLHLDGAHLSGDFKDSMEELRWLRWPYCLANFEVNNFGVKELAVLELEDSEINEKWEGWNFFMMAKKLKYLNLCGCRSLENTDFLSAFKKLEVLTLNGCNTLKRIDASIGDMEALLRLELAMCLCLRDLPAEICKLKSLQQLDLRHATSLFALPNGIGSLENLEILDISYSCIEELPNGIGSLRKLQELHAYSCRNLKGIMVESMCNLSSLRRLDFRDCNELQSLPDLPSGITYLGVTCRSHKLPSLSHLAHLKELQVWGCGFLWCIQELPSMQLKCSKCSQPTNIEELKSTQSLSTRFKLEFLEVWGCGSIETLDVSQFIHLRTLDAYDCKNLLEVRVLDKLIYLESLTITSCNSIKQLDLLKFEGLKKLNVHWCNKLAEIQDLDRLEYLERLDIEDCASIERLNLPKSGRLKEFNATSCKNLAKIEGLDRSEHLESLAIDRCTLIKRLDLPKSGRLKELQVGECVNLAEIQGLDGSKYLEGLVISWCTLIERLYLPKFGRLKKLEVGGCKNLVEILGLDSLEYLESLDIFSCTSIGRLDLPKFGSMKILYAYSCKKLVKIQGLDRLETLEELDISRCTSIERLLLPKSESLKILEARDCENLVEILGLDGLESLKQLNIIGCKSLKTILGLSRTRVYQYYEITDWRNDGI</sequence>
<dbReference type="InterPro" id="IPR055414">
    <property type="entry name" value="LRR_R13L4/SHOC2-like"/>
</dbReference>
<dbReference type="PANTHER" id="PTHR11017">
    <property type="entry name" value="LEUCINE-RICH REPEAT-CONTAINING PROTEIN"/>
    <property type="match status" value="1"/>
</dbReference>
<keyword evidence="1" id="KW-0433">Leucine-rich repeat</keyword>
<dbReference type="Proteomes" id="UP001634007">
    <property type="component" value="Unassembled WGS sequence"/>
</dbReference>
<accession>A0ABD3KMM9</accession>
<feature type="region of interest" description="Disordered" evidence="5">
    <location>
        <begin position="1"/>
        <end position="21"/>
    </location>
</feature>
<dbReference type="Pfam" id="PF00931">
    <property type="entry name" value="NB-ARC"/>
    <property type="match status" value="1"/>
</dbReference>
<dbReference type="Gene3D" id="3.40.50.10140">
    <property type="entry name" value="Toll/interleukin-1 receptor homology (TIR) domain"/>
    <property type="match status" value="1"/>
</dbReference>
<dbReference type="InterPro" id="IPR042197">
    <property type="entry name" value="Apaf_helical"/>
</dbReference>
<proteinExistence type="predicted"/>
<name>A0ABD3KMM9_EUCGL</name>
<dbReference type="InterPro" id="IPR036390">
    <property type="entry name" value="WH_DNA-bd_sf"/>
</dbReference>
<dbReference type="Pfam" id="PF23598">
    <property type="entry name" value="LRR_14"/>
    <property type="match status" value="1"/>
</dbReference>
<evidence type="ECO:0000256" key="1">
    <source>
        <dbReference type="ARBA" id="ARBA00022614"/>
    </source>
</evidence>
<dbReference type="FunFam" id="3.40.50.10140:FF:000007">
    <property type="entry name" value="Disease resistance protein (TIR-NBS-LRR class)"/>
    <property type="match status" value="1"/>
</dbReference>
<dbReference type="Pfam" id="PF13306">
    <property type="entry name" value="LRR_5"/>
    <property type="match status" value="2"/>
</dbReference>
<dbReference type="InterPro" id="IPR000157">
    <property type="entry name" value="TIR_dom"/>
</dbReference>
<evidence type="ECO:0000259" key="6">
    <source>
        <dbReference type="PROSITE" id="PS50104"/>
    </source>
</evidence>
<dbReference type="SUPFAM" id="SSF52058">
    <property type="entry name" value="L domain-like"/>
    <property type="match status" value="2"/>
</dbReference>
<keyword evidence="8" id="KW-1185">Reference proteome</keyword>
<dbReference type="Gene3D" id="3.40.1170.20">
    <property type="entry name" value="tRNA intron endonuclease, N-terminal domain"/>
    <property type="match status" value="7"/>
</dbReference>
<gene>
    <name evidence="7" type="ORF">ACJRO7_021526</name>
</gene>
<dbReference type="InterPro" id="IPR044974">
    <property type="entry name" value="Disease_R_plants"/>
</dbReference>
<dbReference type="GO" id="GO:0051707">
    <property type="term" value="P:response to other organism"/>
    <property type="evidence" value="ECO:0007669"/>
    <property type="project" value="UniProtKB-ARBA"/>
</dbReference>
<dbReference type="Gene3D" id="1.10.8.430">
    <property type="entry name" value="Helical domain of apoptotic protease-activating factors"/>
    <property type="match status" value="1"/>
</dbReference>
<dbReference type="PRINTS" id="PR00364">
    <property type="entry name" value="DISEASERSIST"/>
</dbReference>
<keyword evidence="2" id="KW-0677">Repeat</keyword>
<keyword evidence="4" id="KW-0520">NAD</keyword>
<evidence type="ECO:0000313" key="8">
    <source>
        <dbReference type="Proteomes" id="UP001634007"/>
    </source>
</evidence>
<evidence type="ECO:0000256" key="2">
    <source>
        <dbReference type="ARBA" id="ARBA00022737"/>
    </source>
</evidence>
<dbReference type="EMBL" id="JBJKBG010000005">
    <property type="protein sequence ID" value="KAL3740259.1"/>
    <property type="molecule type" value="Genomic_DNA"/>
</dbReference>
<comment type="caution">
    <text evidence="7">The sequence shown here is derived from an EMBL/GenBank/DDBJ whole genome shotgun (WGS) entry which is preliminary data.</text>
</comment>
<dbReference type="InterPro" id="IPR026906">
    <property type="entry name" value="LRR_5"/>
</dbReference>
<reference evidence="7 8" key="1">
    <citation type="submission" date="2024-11" db="EMBL/GenBank/DDBJ databases">
        <title>Chromosome-level genome assembly of Eucalyptus globulus Labill. provides insights into its genome evolution.</title>
        <authorList>
            <person name="Li X."/>
        </authorList>
    </citation>
    <scope>NUCLEOTIDE SEQUENCE [LARGE SCALE GENOMIC DNA]</scope>
    <source>
        <strain evidence="7">CL2024</strain>
        <tissue evidence="7">Fresh tender leaves</tissue>
    </source>
</reference>
<organism evidence="7 8">
    <name type="scientific">Eucalyptus globulus</name>
    <name type="common">Tasmanian blue gum</name>
    <dbReference type="NCBI Taxonomy" id="34317"/>
    <lineage>
        <taxon>Eukaryota</taxon>
        <taxon>Viridiplantae</taxon>
        <taxon>Streptophyta</taxon>
        <taxon>Embryophyta</taxon>
        <taxon>Tracheophyta</taxon>
        <taxon>Spermatophyta</taxon>
        <taxon>Magnoliopsida</taxon>
        <taxon>eudicotyledons</taxon>
        <taxon>Gunneridae</taxon>
        <taxon>Pentapetalae</taxon>
        <taxon>rosids</taxon>
        <taxon>malvids</taxon>
        <taxon>Myrtales</taxon>
        <taxon>Myrtaceae</taxon>
        <taxon>Myrtoideae</taxon>
        <taxon>Eucalypteae</taxon>
        <taxon>Eucalyptus</taxon>
    </lineage>
</organism>
<dbReference type="Gene3D" id="3.40.50.300">
    <property type="entry name" value="P-loop containing nucleotide triphosphate hydrolases"/>
    <property type="match status" value="1"/>
</dbReference>
<feature type="domain" description="TIR" evidence="6">
    <location>
        <begin position="44"/>
        <end position="212"/>
    </location>
</feature>
<dbReference type="Pfam" id="PF01582">
    <property type="entry name" value="TIR"/>
    <property type="match status" value="1"/>
</dbReference>
<dbReference type="PANTHER" id="PTHR11017:SF570">
    <property type="entry name" value="DISEASE RESISTANCE PROTEIN (TIR-NBS CLASS)-RELATED"/>
    <property type="match status" value="1"/>
</dbReference>
<dbReference type="Pfam" id="PF23282">
    <property type="entry name" value="WHD_ROQ1"/>
    <property type="match status" value="1"/>
</dbReference>
<dbReference type="InterPro" id="IPR027417">
    <property type="entry name" value="P-loop_NTPase"/>
</dbReference>